<dbReference type="Proteomes" id="UP000326789">
    <property type="component" value="Unassembled WGS sequence"/>
</dbReference>
<dbReference type="SMART" id="SM00495">
    <property type="entry name" value="ChtBD3"/>
    <property type="match status" value="1"/>
</dbReference>
<accession>A0A5N3R4M7</accession>
<dbReference type="GO" id="GO:0004553">
    <property type="term" value="F:hydrolase activity, hydrolyzing O-glycosyl compounds"/>
    <property type="evidence" value="ECO:0007669"/>
    <property type="project" value="InterPro"/>
</dbReference>
<dbReference type="SUPFAM" id="SSF51055">
    <property type="entry name" value="Carbohydrate binding domain"/>
    <property type="match status" value="1"/>
</dbReference>
<dbReference type="InterPro" id="IPR004302">
    <property type="entry name" value="Cellulose/chitin-bd_N"/>
</dbReference>
<evidence type="ECO:0000313" key="6">
    <source>
        <dbReference type="Proteomes" id="UP000326789"/>
    </source>
</evidence>
<comment type="caution">
    <text evidence="5">The sequence shown here is derived from an EMBL/GenBank/DDBJ whole genome shotgun (WGS) entry which is preliminary data.</text>
</comment>
<dbReference type="RefSeq" id="WP_150869719.1">
    <property type="nucleotide sequence ID" value="NZ_VWSE01000004.1"/>
</dbReference>
<dbReference type="InterPro" id="IPR003610">
    <property type="entry name" value="CBM5/12"/>
</dbReference>
<dbReference type="GO" id="GO:0005975">
    <property type="term" value="P:carbohydrate metabolic process"/>
    <property type="evidence" value="ECO:0007669"/>
    <property type="project" value="InterPro"/>
</dbReference>
<dbReference type="InterPro" id="IPR051024">
    <property type="entry name" value="GlcNAc_Chitin_IntDeg"/>
</dbReference>
<reference evidence="5 6" key="1">
    <citation type="submission" date="2019-09" db="EMBL/GenBank/DDBJ databases">
        <title>Whole genome sequence of Vibrio fortis.</title>
        <authorList>
            <person name="Das S.K."/>
        </authorList>
    </citation>
    <scope>NUCLEOTIDE SEQUENCE [LARGE SCALE GENOMIC DNA]</scope>
    <source>
        <strain evidence="5 6">AN60</strain>
    </source>
</reference>
<dbReference type="InterPro" id="IPR014756">
    <property type="entry name" value="Ig_E-set"/>
</dbReference>
<dbReference type="SUPFAM" id="SSF81296">
    <property type="entry name" value="E set domains"/>
    <property type="match status" value="1"/>
</dbReference>
<dbReference type="AlphaFoldDB" id="A0A5N3R4M7"/>
<dbReference type="EMBL" id="VWSE01000004">
    <property type="protein sequence ID" value="KAB0289454.1"/>
    <property type="molecule type" value="Genomic_DNA"/>
</dbReference>
<gene>
    <name evidence="5" type="ORF">F2P58_08930</name>
</gene>
<dbReference type="Gene3D" id="2.10.10.20">
    <property type="entry name" value="Carbohydrate-binding module superfamily 5/12"/>
    <property type="match status" value="1"/>
</dbReference>
<feature type="domain" description="Chitin-binding type-3" evidence="4">
    <location>
        <begin position="437"/>
        <end position="486"/>
    </location>
</feature>
<organism evidence="5 6">
    <name type="scientific">Vibrio fortis</name>
    <dbReference type="NCBI Taxonomy" id="212667"/>
    <lineage>
        <taxon>Bacteria</taxon>
        <taxon>Pseudomonadati</taxon>
        <taxon>Pseudomonadota</taxon>
        <taxon>Gammaproteobacteria</taxon>
        <taxon>Vibrionales</taxon>
        <taxon>Vibrionaceae</taxon>
        <taxon>Vibrio</taxon>
    </lineage>
</organism>
<keyword evidence="2" id="KW-0378">Hydrolase</keyword>
<dbReference type="CDD" id="cd12215">
    <property type="entry name" value="ChiC_BD"/>
    <property type="match status" value="1"/>
</dbReference>
<evidence type="ECO:0000313" key="5">
    <source>
        <dbReference type="EMBL" id="KAB0289454.1"/>
    </source>
</evidence>
<dbReference type="InterPro" id="IPR036573">
    <property type="entry name" value="CBM_sf_5/12"/>
</dbReference>
<name>A0A5N3R4M7_9VIBR</name>
<evidence type="ECO:0000256" key="1">
    <source>
        <dbReference type="ARBA" id="ARBA00022729"/>
    </source>
</evidence>
<dbReference type="Pfam" id="PF03067">
    <property type="entry name" value="LPMO_10"/>
    <property type="match status" value="1"/>
</dbReference>
<protein>
    <submittedName>
        <fullName evidence="5">Chitin-binding protein</fullName>
    </submittedName>
</protein>
<dbReference type="Gene3D" id="2.70.50.50">
    <property type="entry name" value="chitin-binding protein cbp21"/>
    <property type="match status" value="1"/>
</dbReference>
<proteinExistence type="predicted"/>
<dbReference type="PANTHER" id="PTHR34823:SF1">
    <property type="entry name" value="CHITIN-BINDING TYPE-4 DOMAIN-CONTAINING PROTEIN"/>
    <property type="match status" value="1"/>
</dbReference>
<evidence type="ECO:0000256" key="3">
    <source>
        <dbReference type="SAM" id="SignalP"/>
    </source>
</evidence>
<sequence>MLKLAVSMALFSGMSTTAHAHGWSEFPSARQNICYEQGGIWSGSPPNAACANAKDISGTYPFVQRNEYAKNITDFNNMDAVRAAIPDGTLCYANDPQKQGMGAPHTGWTRTEVNAGTFEFVFNATAPHNPSFWQFYLTKPNADLSKALAWSDLDLIQTEGNVPVNNGKYRMDVTIPSDRSGDAILFVRWQRDDAAGEGFYNCSDITIVNGETPPPEPGPQPDLVRGDLYIPTDFATPAIGDTVQYDIINKNGDVARSFDIKIDASNVNDWERLLASEINGWHEEFKDGAVFIGDWHAEMEHYMYFQNDPSRNFFNSRDSRASGELTLVKDGDGNVEPLAGDIYELVKSDKVVNAGDKVVIATEEPANFTQTSGTSVTIENNGTASVLIDTTSVSQNETLTFSANAINSERVETFSFEVIADDEVTPPPTPTPDPDDGDAWSATKTYLGGEIVTYAAQNWKAQWWVQGGDNPQATYEKDKWGVWRPAN</sequence>
<evidence type="ECO:0000256" key="2">
    <source>
        <dbReference type="ARBA" id="ARBA00022801"/>
    </source>
</evidence>
<feature type="chain" id="PRO_5024353057" evidence="3">
    <location>
        <begin position="21"/>
        <end position="487"/>
    </location>
</feature>
<dbReference type="CDD" id="cd21177">
    <property type="entry name" value="LPMO_AA10"/>
    <property type="match status" value="1"/>
</dbReference>
<dbReference type="GO" id="GO:0005576">
    <property type="term" value="C:extracellular region"/>
    <property type="evidence" value="ECO:0007669"/>
    <property type="project" value="InterPro"/>
</dbReference>
<evidence type="ECO:0000259" key="4">
    <source>
        <dbReference type="SMART" id="SM00495"/>
    </source>
</evidence>
<keyword evidence="1 3" id="KW-0732">Signal</keyword>
<dbReference type="GO" id="GO:0030246">
    <property type="term" value="F:carbohydrate binding"/>
    <property type="evidence" value="ECO:0007669"/>
    <property type="project" value="InterPro"/>
</dbReference>
<feature type="signal peptide" evidence="3">
    <location>
        <begin position="1"/>
        <end position="20"/>
    </location>
</feature>
<dbReference type="PANTHER" id="PTHR34823">
    <property type="entry name" value="GLCNAC-BINDING PROTEIN A"/>
    <property type="match status" value="1"/>
</dbReference>